<organism evidence="1 2">
    <name type="scientific">Knoellia locipacati</name>
    <dbReference type="NCBI Taxonomy" id="882824"/>
    <lineage>
        <taxon>Bacteria</taxon>
        <taxon>Bacillati</taxon>
        <taxon>Actinomycetota</taxon>
        <taxon>Actinomycetes</taxon>
        <taxon>Micrococcales</taxon>
        <taxon>Intrasporangiaceae</taxon>
        <taxon>Knoellia</taxon>
    </lineage>
</organism>
<comment type="caution">
    <text evidence="1">The sequence shown here is derived from an EMBL/GenBank/DDBJ whole genome shotgun (WGS) entry which is preliminary data.</text>
</comment>
<evidence type="ECO:0000313" key="1">
    <source>
        <dbReference type="EMBL" id="GEQ14103.1"/>
    </source>
</evidence>
<dbReference type="EMBL" id="BKBA01000008">
    <property type="protein sequence ID" value="GEQ14103.1"/>
    <property type="molecule type" value="Genomic_DNA"/>
</dbReference>
<reference evidence="1 2" key="1">
    <citation type="submission" date="2019-07" db="EMBL/GenBank/DDBJ databases">
        <title>Whole genome shotgun sequence of Knoellia locipacati NBRC 109775.</title>
        <authorList>
            <person name="Hosoyama A."/>
            <person name="Uohara A."/>
            <person name="Ohji S."/>
            <person name="Ichikawa N."/>
        </authorList>
    </citation>
    <scope>NUCLEOTIDE SEQUENCE [LARGE SCALE GENOMIC DNA]</scope>
    <source>
        <strain evidence="1 2">NBRC 109775</strain>
    </source>
</reference>
<accession>A0A512T1N6</accession>
<proteinExistence type="predicted"/>
<dbReference type="Proteomes" id="UP000321793">
    <property type="component" value="Unassembled WGS sequence"/>
</dbReference>
<sequence length="75" mass="8489">MRLVGTPSGFEWSERKDGSVVITHHGQVATVLRGRRATDFVEDAESGDDQELMARVTGNYRHGNERTARNHPRNR</sequence>
<name>A0A512T1N6_9MICO</name>
<dbReference type="AlphaFoldDB" id="A0A512T1N6"/>
<protein>
    <submittedName>
        <fullName evidence="1">Uncharacterized protein</fullName>
    </submittedName>
</protein>
<evidence type="ECO:0000313" key="2">
    <source>
        <dbReference type="Proteomes" id="UP000321793"/>
    </source>
</evidence>
<keyword evidence="2" id="KW-1185">Reference proteome</keyword>
<gene>
    <name evidence="1" type="ORF">KLO01_21500</name>
</gene>